<comment type="caution">
    <text evidence="1">The sequence shown here is derived from an EMBL/GenBank/DDBJ whole genome shotgun (WGS) entry which is preliminary data.</text>
</comment>
<dbReference type="EMBL" id="JYDV01004142">
    <property type="protein sequence ID" value="KRY95686.1"/>
    <property type="molecule type" value="Genomic_DNA"/>
</dbReference>
<organism evidence="1 2">
    <name type="scientific">Trichinella pseudospiralis</name>
    <name type="common">Parasitic roundworm</name>
    <dbReference type="NCBI Taxonomy" id="6337"/>
    <lineage>
        <taxon>Eukaryota</taxon>
        <taxon>Metazoa</taxon>
        <taxon>Ecdysozoa</taxon>
        <taxon>Nematoda</taxon>
        <taxon>Enoplea</taxon>
        <taxon>Dorylaimia</taxon>
        <taxon>Trichinellida</taxon>
        <taxon>Trichinellidae</taxon>
        <taxon>Trichinella</taxon>
    </lineage>
</organism>
<dbReference type="Proteomes" id="UP000054826">
    <property type="component" value="Unassembled WGS sequence"/>
</dbReference>
<gene>
    <name evidence="1" type="ORF">T4C_4128</name>
</gene>
<evidence type="ECO:0000313" key="1">
    <source>
        <dbReference type="EMBL" id="KRY95686.1"/>
    </source>
</evidence>
<sequence>MFCIVLKQKINCFWSRMKAIFIGQRHEAMIDHKECIIQFIFLK</sequence>
<proteinExistence type="predicted"/>
<dbReference type="AlphaFoldDB" id="A0A0V1GBM4"/>
<protein>
    <submittedName>
        <fullName evidence="1">Uncharacterized protein</fullName>
    </submittedName>
</protein>
<name>A0A0V1GBM4_TRIPS</name>
<reference evidence="1 2" key="1">
    <citation type="submission" date="2015-01" db="EMBL/GenBank/DDBJ databases">
        <title>Evolution of Trichinella species and genotypes.</title>
        <authorList>
            <person name="Korhonen P.K."/>
            <person name="Edoardo P."/>
            <person name="Giuseppe L.R."/>
            <person name="Gasser R.B."/>
        </authorList>
    </citation>
    <scope>NUCLEOTIDE SEQUENCE [LARGE SCALE GENOMIC DNA]</scope>
    <source>
        <strain evidence="1">ISS176</strain>
    </source>
</reference>
<evidence type="ECO:0000313" key="2">
    <source>
        <dbReference type="Proteomes" id="UP000054826"/>
    </source>
</evidence>
<accession>A0A0V1GBM4</accession>